<sequence length="99" mass="11555">MWSMGVTLYTLIFGENPFFDVDEIIQCVLKPPFNVSRCKHLQANFVFCFSCIALMFLLMSLLHPNPDRRISIAECEIDPWVNQPIDIQEYQWSEVLPNS</sequence>
<dbReference type="PROSITE" id="PS50011">
    <property type="entry name" value="PROTEIN_KINASE_DOM"/>
    <property type="match status" value="1"/>
</dbReference>
<dbReference type="Gene3D" id="1.10.510.10">
    <property type="entry name" value="Transferase(Phosphotransferase) domain 1"/>
    <property type="match status" value="1"/>
</dbReference>
<protein>
    <recommendedName>
        <fullName evidence="2">Protein kinase domain-containing protein</fullName>
    </recommendedName>
</protein>
<keyword evidence="1" id="KW-1133">Transmembrane helix</keyword>
<dbReference type="Proteomes" id="UP001217089">
    <property type="component" value="Unassembled WGS sequence"/>
</dbReference>
<keyword evidence="1" id="KW-0812">Transmembrane</keyword>
<reference evidence="3 4" key="1">
    <citation type="submission" date="2022-12" db="EMBL/GenBank/DDBJ databases">
        <title>Chromosome-level genome of Tegillarca granosa.</title>
        <authorList>
            <person name="Kim J."/>
        </authorList>
    </citation>
    <scope>NUCLEOTIDE SEQUENCE [LARGE SCALE GENOMIC DNA]</scope>
    <source>
        <strain evidence="3">Teg-2019</strain>
        <tissue evidence="3">Adductor muscle</tissue>
    </source>
</reference>
<feature type="domain" description="Protein kinase" evidence="2">
    <location>
        <begin position="1"/>
        <end position="81"/>
    </location>
</feature>
<name>A0ABQ9FY69_TEGGR</name>
<accession>A0ABQ9FY69</accession>
<proteinExistence type="predicted"/>
<dbReference type="InterPro" id="IPR000719">
    <property type="entry name" value="Prot_kinase_dom"/>
</dbReference>
<feature type="non-terminal residue" evidence="3">
    <location>
        <position position="99"/>
    </location>
</feature>
<keyword evidence="1" id="KW-0472">Membrane</keyword>
<dbReference type="InterPro" id="IPR011009">
    <property type="entry name" value="Kinase-like_dom_sf"/>
</dbReference>
<organism evidence="3 4">
    <name type="scientific">Tegillarca granosa</name>
    <name type="common">Malaysian cockle</name>
    <name type="synonym">Anadara granosa</name>
    <dbReference type="NCBI Taxonomy" id="220873"/>
    <lineage>
        <taxon>Eukaryota</taxon>
        <taxon>Metazoa</taxon>
        <taxon>Spiralia</taxon>
        <taxon>Lophotrochozoa</taxon>
        <taxon>Mollusca</taxon>
        <taxon>Bivalvia</taxon>
        <taxon>Autobranchia</taxon>
        <taxon>Pteriomorphia</taxon>
        <taxon>Arcoida</taxon>
        <taxon>Arcoidea</taxon>
        <taxon>Arcidae</taxon>
        <taxon>Tegillarca</taxon>
    </lineage>
</organism>
<feature type="transmembrane region" description="Helical" evidence="1">
    <location>
        <begin position="41"/>
        <end position="62"/>
    </location>
</feature>
<dbReference type="EMBL" id="JARBDR010000018">
    <property type="protein sequence ID" value="KAJ8322175.1"/>
    <property type="molecule type" value="Genomic_DNA"/>
</dbReference>
<keyword evidence="4" id="KW-1185">Reference proteome</keyword>
<dbReference type="SUPFAM" id="SSF56112">
    <property type="entry name" value="Protein kinase-like (PK-like)"/>
    <property type="match status" value="1"/>
</dbReference>
<evidence type="ECO:0000256" key="1">
    <source>
        <dbReference type="SAM" id="Phobius"/>
    </source>
</evidence>
<gene>
    <name evidence="3" type="ORF">KUTeg_000646</name>
</gene>
<evidence type="ECO:0000313" key="4">
    <source>
        <dbReference type="Proteomes" id="UP001217089"/>
    </source>
</evidence>
<evidence type="ECO:0000313" key="3">
    <source>
        <dbReference type="EMBL" id="KAJ8322175.1"/>
    </source>
</evidence>
<evidence type="ECO:0000259" key="2">
    <source>
        <dbReference type="PROSITE" id="PS50011"/>
    </source>
</evidence>
<comment type="caution">
    <text evidence="3">The sequence shown here is derived from an EMBL/GenBank/DDBJ whole genome shotgun (WGS) entry which is preliminary data.</text>
</comment>